<accession>A0A6P2CQD5</accession>
<dbReference type="Proteomes" id="UP000464178">
    <property type="component" value="Chromosome"/>
</dbReference>
<evidence type="ECO:0000256" key="2">
    <source>
        <dbReference type="SAM" id="SignalP"/>
    </source>
</evidence>
<name>A0A6P2CQD5_9BACT</name>
<evidence type="ECO:0000256" key="1">
    <source>
        <dbReference type="PROSITE-ProRule" id="PRU00339"/>
    </source>
</evidence>
<feature type="chain" id="PRO_5026884321" description="Tetratricopeptide repeat protein" evidence="2">
    <location>
        <begin position="23"/>
        <end position="210"/>
    </location>
</feature>
<sequence length="210" mass="22910">MSTRRPLALFAGALVIAGAALALASARNPDLWASPDQRADRLFQAGQFEVAAQAYVDPYRRGVALYRAGHFKDAAAAFAMVGTPEAAFDRGNSLVMLGKYDDAIASYDRALNLRANWPECLENRAVAVVRRDRLKLTGGDETGGQVKADKIVFEKGKNANRGQKTEVAGDEPLNDEQLRGLWLRRVQTKPADFLRAKFAFQTQSAEGKAP</sequence>
<dbReference type="RefSeq" id="WP_162666262.1">
    <property type="nucleotide sequence ID" value="NZ_LR593886.1"/>
</dbReference>
<dbReference type="AlphaFoldDB" id="A0A6P2CQD5"/>
<evidence type="ECO:0000313" key="3">
    <source>
        <dbReference type="EMBL" id="VTR91238.1"/>
    </source>
</evidence>
<keyword evidence="4" id="KW-1185">Reference proteome</keyword>
<dbReference type="SUPFAM" id="SSF48452">
    <property type="entry name" value="TPR-like"/>
    <property type="match status" value="1"/>
</dbReference>
<dbReference type="Pfam" id="PF13414">
    <property type="entry name" value="TPR_11"/>
    <property type="match status" value="1"/>
</dbReference>
<feature type="signal peptide" evidence="2">
    <location>
        <begin position="1"/>
        <end position="22"/>
    </location>
</feature>
<feature type="repeat" description="TPR" evidence="1">
    <location>
        <begin position="84"/>
        <end position="117"/>
    </location>
</feature>
<dbReference type="EMBL" id="LR593886">
    <property type="protein sequence ID" value="VTR91238.1"/>
    <property type="molecule type" value="Genomic_DNA"/>
</dbReference>
<dbReference type="PROSITE" id="PS50005">
    <property type="entry name" value="TPR"/>
    <property type="match status" value="1"/>
</dbReference>
<reference evidence="3 4" key="1">
    <citation type="submission" date="2019-05" db="EMBL/GenBank/DDBJ databases">
        <authorList>
            <consortium name="Science for Life Laboratories"/>
        </authorList>
    </citation>
    <scope>NUCLEOTIDE SEQUENCE [LARGE SCALE GENOMIC DNA]</scope>
    <source>
        <strain evidence="3">Soil9</strain>
    </source>
</reference>
<protein>
    <recommendedName>
        <fullName evidence="5">Tetratricopeptide repeat protein</fullName>
    </recommendedName>
</protein>
<dbReference type="SMART" id="SM00028">
    <property type="entry name" value="TPR"/>
    <property type="match status" value="1"/>
</dbReference>
<gene>
    <name evidence="3" type="ORF">SOIL9_64760</name>
</gene>
<dbReference type="KEGG" id="gms:SOIL9_64760"/>
<keyword evidence="1" id="KW-0802">TPR repeat</keyword>
<evidence type="ECO:0008006" key="5">
    <source>
        <dbReference type="Google" id="ProtNLM"/>
    </source>
</evidence>
<dbReference type="InterPro" id="IPR011990">
    <property type="entry name" value="TPR-like_helical_dom_sf"/>
</dbReference>
<organism evidence="3 4">
    <name type="scientific">Gemmata massiliana</name>
    <dbReference type="NCBI Taxonomy" id="1210884"/>
    <lineage>
        <taxon>Bacteria</taxon>
        <taxon>Pseudomonadati</taxon>
        <taxon>Planctomycetota</taxon>
        <taxon>Planctomycetia</taxon>
        <taxon>Gemmatales</taxon>
        <taxon>Gemmataceae</taxon>
        <taxon>Gemmata</taxon>
    </lineage>
</organism>
<dbReference type="InterPro" id="IPR019734">
    <property type="entry name" value="TPR_rpt"/>
</dbReference>
<proteinExistence type="predicted"/>
<evidence type="ECO:0000313" key="4">
    <source>
        <dbReference type="Proteomes" id="UP000464178"/>
    </source>
</evidence>
<keyword evidence="2" id="KW-0732">Signal</keyword>
<dbReference type="Gene3D" id="1.25.40.10">
    <property type="entry name" value="Tetratricopeptide repeat domain"/>
    <property type="match status" value="1"/>
</dbReference>